<evidence type="ECO:0000313" key="1">
    <source>
        <dbReference type="EMBL" id="PLW29752.1"/>
    </source>
</evidence>
<evidence type="ECO:0000313" key="2">
    <source>
        <dbReference type="Proteomes" id="UP000235392"/>
    </source>
</evidence>
<dbReference type="EMBL" id="PGCI01000320">
    <property type="protein sequence ID" value="PLW29752.1"/>
    <property type="molecule type" value="Genomic_DNA"/>
</dbReference>
<reference evidence="1 2" key="1">
    <citation type="submission" date="2017-11" db="EMBL/GenBank/DDBJ databases">
        <title>De novo assembly and phasing of dikaryotic genomes from two isolates of Puccinia coronata f. sp. avenae, the causal agent of oat crown rust.</title>
        <authorList>
            <person name="Miller M.E."/>
            <person name="Zhang Y."/>
            <person name="Omidvar V."/>
            <person name="Sperschneider J."/>
            <person name="Schwessinger B."/>
            <person name="Raley C."/>
            <person name="Palmer J.M."/>
            <person name="Garnica D."/>
            <person name="Upadhyaya N."/>
            <person name="Rathjen J."/>
            <person name="Taylor J.M."/>
            <person name="Park R.F."/>
            <person name="Dodds P.N."/>
            <person name="Hirsch C.D."/>
            <person name="Kianian S.F."/>
            <person name="Figueroa M."/>
        </authorList>
    </citation>
    <scope>NUCLEOTIDE SEQUENCE [LARGE SCALE GENOMIC DNA]</scope>
    <source>
        <strain evidence="1">12SD80</strain>
    </source>
</reference>
<sequence length="57" mass="6560">METHPIQYIPSCGSSRALRYKQSLSALEDLILIQPENTFHILQYAEMAYTVGKYELP</sequence>
<gene>
    <name evidence="1" type="ORF">PCASD_17502</name>
</gene>
<protein>
    <submittedName>
        <fullName evidence="1">Uncharacterized protein</fullName>
    </submittedName>
</protein>
<proteinExistence type="predicted"/>
<comment type="caution">
    <text evidence="1">The sequence shown here is derived from an EMBL/GenBank/DDBJ whole genome shotgun (WGS) entry which is preliminary data.</text>
</comment>
<dbReference type="AlphaFoldDB" id="A0A2N5TW76"/>
<dbReference type="Proteomes" id="UP000235392">
    <property type="component" value="Unassembled WGS sequence"/>
</dbReference>
<accession>A0A2N5TW76</accession>
<organism evidence="1 2">
    <name type="scientific">Puccinia coronata f. sp. avenae</name>
    <dbReference type="NCBI Taxonomy" id="200324"/>
    <lineage>
        <taxon>Eukaryota</taxon>
        <taxon>Fungi</taxon>
        <taxon>Dikarya</taxon>
        <taxon>Basidiomycota</taxon>
        <taxon>Pucciniomycotina</taxon>
        <taxon>Pucciniomycetes</taxon>
        <taxon>Pucciniales</taxon>
        <taxon>Pucciniaceae</taxon>
        <taxon>Puccinia</taxon>
    </lineage>
</organism>
<name>A0A2N5TW76_9BASI</name>